<comment type="caution">
    <text evidence="1">The sequence shown here is derived from an EMBL/GenBank/DDBJ whole genome shotgun (WGS) entry which is preliminary data.</text>
</comment>
<dbReference type="Proteomes" id="UP001231649">
    <property type="component" value="Chromosome 21"/>
</dbReference>
<keyword evidence="2" id="KW-1185">Reference proteome</keyword>
<protein>
    <submittedName>
        <fullName evidence="1">Uncharacterized protein</fullName>
    </submittedName>
</protein>
<dbReference type="EMBL" id="CM056797">
    <property type="protein sequence ID" value="KAJ8712827.1"/>
    <property type="molecule type" value="Genomic_DNA"/>
</dbReference>
<evidence type="ECO:0000313" key="1">
    <source>
        <dbReference type="EMBL" id="KAJ8712827.1"/>
    </source>
</evidence>
<gene>
    <name evidence="1" type="ORF">PYW08_008131</name>
</gene>
<sequence>MDTFNWNNKSIFELIRLVETKPELWDTSSKYFKNKEKKQEAWLEIANAMNTQVSTVEKKMRVLVSQYRRELFTKRNSKWFAFQRLSFLGTRPKAESRKYQQRPYFDSVEQDREKQISRPNVQSTGLETRLEKPTAKDRTNITRQREHKTEERDEYTTYGELVAMKLKKIENSYARSTAQYHINNILYKAEIGEYDKPKKGNRSNSKEHFTAENSSIYVDLNDDVQSSRSSSPTKSMDYDLKLEESDENSS</sequence>
<reference evidence="1" key="1">
    <citation type="submission" date="2023-03" db="EMBL/GenBank/DDBJ databases">
        <title>Chromosome-level genomes of two armyworms, Mythimna separata and Mythimna loreyi, provide insights into the biosynthesis and reception of sex pheromones.</title>
        <authorList>
            <person name="Zhao H."/>
        </authorList>
    </citation>
    <scope>NUCLEOTIDE SEQUENCE</scope>
    <source>
        <strain evidence="1">BeijingLab</strain>
    </source>
</reference>
<accession>A0ACC2QBN6</accession>
<evidence type="ECO:0000313" key="2">
    <source>
        <dbReference type="Proteomes" id="UP001231649"/>
    </source>
</evidence>
<proteinExistence type="predicted"/>
<organism evidence="1 2">
    <name type="scientific">Mythimna loreyi</name>
    <dbReference type="NCBI Taxonomy" id="667449"/>
    <lineage>
        <taxon>Eukaryota</taxon>
        <taxon>Metazoa</taxon>
        <taxon>Ecdysozoa</taxon>
        <taxon>Arthropoda</taxon>
        <taxon>Hexapoda</taxon>
        <taxon>Insecta</taxon>
        <taxon>Pterygota</taxon>
        <taxon>Neoptera</taxon>
        <taxon>Endopterygota</taxon>
        <taxon>Lepidoptera</taxon>
        <taxon>Glossata</taxon>
        <taxon>Ditrysia</taxon>
        <taxon>Noctuoidea</taxon>
        <taxon>Noctuidae</taxon>
        <taxon>Noctuinae</taxon>
        <taxon>Hadenini</taxon>
        <taxon>Mythimna</taxon>
    </lineage>
</organism>
<name>A0ACC2QBN6_9NEOP</name>